<dbReference type="EMBL" id="LR862142">
    <property type="protein sequence ID" value="CAD1822754.1"/>
    <property type="molecule type" value="Genomic_DNA"/>
</dbReference>
<dbReference type="InterPro" id="IPR013103">
    <property type="entry name" value="RVT_2"/>
</dbReference>
<dbReference type="Pfam" id="PF07727">
    <property type="entry name" value="RVT_2"/>
    <property type="match status" value="1"/>
</dbReference>
<organism evidence="2">
    <name type="scientific">Ananas comosus var. bracteatus</name>
    <name type="common">red pineapple</name>
    <dbReference type="NCBI Taxonomy" id="296719"/>
    <lineage>
        <taxon>Eukaryota</taxon>
        <taxon>Viridiplantae</taxon>
        <taxon>Streptophyta</taxon>
        <taxon>Embryophyta</taxon>
        <taxon>Tracheophyta</taxon>
        <taxon>Spermatophyta</taxon>
        <taxon>Magnoliopsida</taxon>
        <taxon>Liliopsida</taxon>
        <taxon>Poales</taxon>
        <taxon>Bromeliaceae</taxon>
        <taxon>Bromelioideae</taxon>
        <taxon>Ananas</taxon>
    </lineage>
</organism>
<gene>
    <name evidence="2" type="ORF">CB5_LOCUS5965</name>
</gene>
<proteinExistence type="predicted"/>
<name>A0A6V7NWM6_ANACO</name>
<evidence type="ECO:0000313" key="2">
    <source>
        <dbReference type="EMBL" id="CAD1822754.1"/>
    </source>
</evidence>
<evidence type="ECO:0000259" key="1">
    <source>
        <dbReference type="Pfam" id="PF07727"/>
    </source>
</evidence>
<protein>
    <recommendedName>
        <fullName evidence="1">Reverse transcriptase Ty1/copia-type domain-containing protein</fullName>
    </recommendedName>
</protein>
<sequence>MKQLDVSNAFLHGSLAEPVFMRQPIGFVHPNFPDYVCKLQKALYGLKQAPRACLIQAFQKKFAMKNLGSLHYFLGIEATFLPEGMLLSQGKYTRELLNKFNMLHAKQVSITTKPKARLEY</sequence>
<feature type="domain" description="Reverse transcriptase Ty1/copia-type" evidence="1">
    <location>
        <begin position="2"/>
        <end position="52"/>
    </location>
</feature>
<accession>A0A6V7NWM6</accession>
<reference evidence="2" key="1">
    <citation type="submission" date="2020-07" db="EMBL/GenBank/DDBJ databases">
        <authorList>
            <person name="Lin J."/>
        </authorList>
    </citation>
    <scope>NUCLEOTIDE SEQUENCE</scope>
</reference>
<dbReference type="AlphaFoldDB" id="A0A6V7NWM6"/>